<comment type="caution">
    <text evidence="1">The sequence shown here is derived from an EMBL/GenBank/DDBJ whole genome shotgun (WGS) entry which is preliminary data.</text>
</comment>
<evidence type="ECO:0000313" key="1">
    <source>
        <dbReference type="EMBL" id="RRT34137.1"/>
    </source>
</evidence>
<dbReference type="Proteomes" id="UP000287651">
    <property type="component" value="Unassembled WGS sequence"/>
</dbReference>
<sequence>MMQLETRLECVGSSPRVLRVCQNGAREFAGRRPKLIGRLLGVVKRLVRSWEGLFIGPKLASTPEPKSNRIRKIRVRAIYPPSAIGRCLDSVVQTVHPPPGQFTRRKLLPVARILCFSATPDNLPASLDLLLANSLVPSWQTSNTLGKLLTHSWRVSKCIDSMHRLNLGQP</sequence>
<organism evidence="1 2">
    <name type="scientific">Ensete ventricosum</name>
    <name type="common">Abyssinian banana</name>
    <name type="synonym">Musa ensete</name>
    <dbReference type="NCBI Taxonomy" id="4639"/>
    <lineage>
        <taxon>Eukaryota</taxon>
        <taxon>Viridiplantae</taxon>
        <taxon>Streptophyta</taxon>
        <taxon>Embryophyta</taxon>
        <taxon>Tracheophyta</taxon>
        <taxon>Spermatophyta</taxon>
        <taxon>Magnoliopsida</taxon>
        <taxon>Liliopsida</taxon>
        <taxon>Zingiberales</taxon>
        <taxon>Musaceae</taxon>
        <taxon>Ensete</taxon>
    </lineage>
</organism>
<dbReference type="EMBL" id="AMZH03027488">
    <property type="protein sequence ID" value="RRT34137.1"/>
    <property type="molecule type" value="Genomic_DNA"/>
</dbReference>
<name>A0A426X3T0_ENSVE</name>
<proteinExistence type="predicted"/>
<dbReference type="AlphaFoldDB" id="A0A426X3T0"/>
<evidence type="ECO:0000313" key="2">
    <source>
        <dbReference type="Proteomes" id="UP000287651"/>
    </source>
</evidence>
<reference evidence="1 2" key="1">
    <citation type="journal article" date="2014" name="Agronomy (Basel)">
        <title>A Draft Genome Sequence for Ensete ventricosum, the Drought-Tolerant Tree Against Hunger.</title>
        <authorList>
            <person name="Harrison J."/>
            <person name="Moore K.A."/>
            <person name="Paszkiewicz K."/>
            <person name="Jones T."/>
            <person name="Grant M."/>
            <person name="Ambacheew D."/>
            <person name="Muzemil S."/>
            <person name="Studholme D.J."/>
        </authorList>
    </citation>
    <scope>NUCLEOTIDE SEQUENCE [LARGE SCALE GENOMIC DNA]</scope>
</reference>
<gene>
    <name evidence="1" type="ORF">B296_00045084</name>
</gene>
<protein>
    <submittedName>
        <fullName evidence="1">Uncharacterized protein</fullName>
    </submittedName>
</protein>
<accession>A0A426X3T0</accession>